<dbReference type="PANTHER" id="PTHR21708:SF26">
    <property type="entry name" value="2-DEHYDROPANTOATE 2-REDUCTASE"/>
    <property type="match status" value="1"/>
</dbReference>
<dbReference type="InterPro" id="IPR013752">
    <property type="entry name" value="KPA_reductase"/>
</dbReference>
<evidence type="ECO:0000256" key="2">
    <source>
        <dbReference type="ARBA" id="ARBA00007870"/>
    </source>
</evidence>
<keyword evidence="5 10" id="KW-0566">Pantothenate biosynthesis</keyword>
<dbReference type="InterPro" id="IPR003710">
    <property type="entry name" value="ApbA"/>
</dbReference>
<dbReference type="Gene3D" id="3.40.50.720">
    <property type="entry name" value="NAD(P)-binding Rossmann-like Domain"/>
    <property type="match status" value="1"/>
</dbReference>
<evidence type="ECO:0000256" key="6">
    <source>
        <dbReference type="ARBA" id="ARBA00022857"/>
    </source>
</evidence>
<dbReference type="InterPro" id="IPR051402">
    <property type="entry name" value="KPR-Related"/>
</dbReference>
<name>K6YY46_9ALTE</name>
<evidence type="ECO:0000313" key="13">
    <source>
        <dbReference type="EMBL" id="AGH42415.1"/>
    </source>
</evidence>
<proteinExistence type="inferred from homology"/>
<dbReference type="GO" id="GO:0005737">
    <property type="term" value="C:cytoplasm"/>
    <property type="evidence" value="ECO:0007669"/>
    <property type="project" value="TreeGrafter"/>
</dbReference>
<evidence type="ECO:0000259" key="11">
    <source>
        <dbReference type="Pfam" id="PF02558"/>
    </source>
</evidence>
<evidence type="ECO:0000256" key="4">
    <source>
        <dbReference type="ARBA" id="ARBA00019465"/>
    </source>
</evidence>
<evidence type="ECO:0000256" key="3">
    <source>
        <dbReference type="ARBA" id="ARBA00013014"/>
    </source>
</evidence>
<dbReference type="NCBIfam" id="TIGR00745">
    <property type="entry name" value="apbA_panE"/>
    <property type="match status" value="1"/>
</dbReference>
<gene>
    <name evidence="13" type="ORF">C427_0305</name>
</gene>
<dbReference type="Proteomes" id="UP000011864">
    <property type="component" value="Chromosome"/>
</dbReference>
<protein>
    <recommendedName>
        <fullName evidence="4 10">2-dehydropantoate 2-reductase</fullName>
        <ecNumber evidence="3 10">1.1.1.169</ecNumber>
    </recommendedName>
    <alternativeName>
        <fullName evidence="8 10">Ketopantoate reductase</fullName>
    </alternativeName>
</protein>
<dbReference type="eggNOG" id="COG1893">
    <property type="taxonomic scope" value="Bacteria"/>
</dbReference>
<dbReference type="OrthoDB" id="6530772at2"/>
<evidence type="ECO:0000256" key="7">
    <source>
        <dbReference type="ARBA" id="ARBA00023002"/>
    </source>
</evidence>
<comment type="catalytic activity">
    <reaction evidence="9 10">
        <text>(R)-pantoate + NADP(+) = 2-dehydropantoate + NADPH + H(+)</text>
        <dbReference type="Rhea" id="RHEA:16233"/>
        <dbReference type="ChEBI" id="CHEBI:11561"/>
        <dbReference type="ChEBI" id="CHEBI:15378"/>
        <dbReference type="ChEBI" id="CHEBI:15980"/>
        <dbReference type="ChEBI" id="CHEBI:57783"/>
        <dbReference type="ChEBI" id="CHEBI:58349"/>
        <dbReference type="EC" id="1.1.1.169"/>
    </reaction>
</comment>
<evidence type="ECO:0000256" key="5">
    <source>
        <dbReference type="ARBA" id="ARBA00022655"/>
    </source>
</evidence>
<dbReference type="SUPFAM" id="SSF48179">
    <property type="entry name" value="6-phosphogluconate dehydrogenase C-terminal domain-like"/>
    <property type="match status" value="1"/>
</dbReference>
<dbReference type="GO" id="GO:0015940">
    <property type="term" value="P:pantothenate biosynthetic process"/>
    <property type="evidence" value="ECO:0007669"/>
    <property type="project" value="UniProtKB-UniPathway"/>
</dbReference>
<dbReference type="EC" id="1.1.1.169" evidence="3 10"/>
<dbReference type="SUPFAM" id="SSF51735">
    <property type="entry name" value="NAD(P)-binding Rossmann-fold domains"/>
    <property type="match status" value="1"/>
</dbReference>
<keyword evidence="14" id="KW-1185">Reference proteome</keyword>
<evidence type="ECO:0000259" key="12">
    <source>
        <dbReference type="Pfam" id="PF08546"/>
    </source>
</evidence>
<reference evidence="13 14" key="1">
    <citation type="journal article" date="2013" name="Genome Announc.">
        <title>Complete Genome Sequence of Glaciecola psychrophila Strain 170T.</title>
        <authorList>
            <person name="Yin J."/>
            <person name="Chen J."/>
            <person name="Liu G."/>
            <person name="Yu Y."/>
            <person name="Song L."/>
            <person name="Wang X."/>
            <person name="Qu X."/>
        </authorList>
    </citation>
    <scope>NUCLEOTIDE SEQUENCE [LARGE SCALE GENOMIC DNA]</scope>
    <source>
        <strain evidence="13 14">170</strain>
    </source>
</reference>
<dbReference type="FunFam" id="1.10.1040.10:FF:000017">
    <property type="entry name" value="2-dehydropantoate 2-reductase"/>
    <property type="match status" value="1"/>
</dbReference>
<dbReference type="UniPathway" id="UPA00028">
    <property type="reaction ID" value="UER00004"/>
</dbReference>
<feature type="domain" description="Ketopantoate reductase N-terminal" evidence="11">
    <location>
        <begin position="3"/>
        <end position="148"/>
    </location>
</feature>
<keyword evidence="7 10" id="KW-0560">Oxidoreductase</keyword>
<evidence type="ECO:0000313" key="14">
    <source>
        <dbReference type="Proteomes" id="UP000011864"/>
    </source>
</evidence>
<dbReference type="KEGG" id="gps:C427_0305"/>
<comment type="function">
    <text evidence="10">Catalyzes the NADPH-dependent reduction of ketopantoate into pantoic acid.</text>
</comment>
<dbReference type="Pfam" id="PF08546">
    <property type="entry name" value="ApbA_C"/>
    <property type="match status" value="1"/>
</dbReference>
<dbReference type="RefSeq" id="WP_007637938.1">
    <property type="nucleotide sequence ID" value="NC_020514.1"/>
</dbReference>
<dbReference type="Gene3D" id="1.10.1040.10">
    <property type="entry name" value="N-(1-d-carboxylethyl)-l-norvaline Dehydrogenase, domain 2"/>
    <property type="match status" value="1"/>
</dbReference>
<dbReference type="PANTHER" id="PTHR21708">
    <property type="entry name" value="PROBABLE 2-DEHYDROPANTOATE 2-REDUCTASE"/>
    <property type="match status" value="1"/>
</dbReference>
<dbReference type="AlphaFoldDB" id="K6YY46"/>
<dbReference type="Pfam" id="PF02558">
    <property type="entry name" value="ApbA"/>
    <property type="match status" value="1"/>
</dbReference>
<sequence>MKYAVIGTGAIGGYYGAMLARNEMDVHFLLHSDYPHVNEQGLRIDSINGNFNVAVNAYAKPEDMPLCDVAIVALKTTNNHLLEVLLPQVIKYNGIVVIMQNGLAVEQVAADILPQASIIGGLCFIGSTKIGPGHIKHSDFGMVSLGHYIKDESAAGITPELGLVTEDFLACGIDVKPVENLCFLRWQKLVWNVPFNGLSVVLNSSTAELLRQHDSRELIKSIMLEVIAAANACGQPLSASLAESMLVNTETNMQDYAPSMKVDYEHNRPLEINAIYQSMIDRAARSGADMKLAKMLAQQLQFLSRDDVQ</sequence>
<comment type="pathway">
    <text evidence="1 10">Cofactor biosynthesis; (R)-pantothenate biosynthesis; (R)-pantoate from 3-methyl-2-oxobutanoate: step 2/2.</text>
</comment>
<dbReference type="PATRIC" id="fig|1129794.4.peg.300"/>
<dbReference type="STRING" id="1129794.C427_0305"/>
<comment type="similarity">
    <text evidence="2 10">Belongs to the ketopantoate reductase family.</text>
</comment>
<evidence type="ECO:0000256" key="8">
    <source>
        <dbReference type="ARBA" id="ARBA00032024"/>
    </source>
</evidence>
<dbReference type="GO" id="GO:0008677">
    <property type="term" value="F:2-dehydropantoate 2-reductase activity"/>
    <property type="evidence" value="ECO:0007669"/>
    <property type="project" value="UniProtKB-EC"/>
</dbReference>
<evidence type="ECO:0000256" key="10">
    <source>
        <dbReference type="RuleBase" id="RU362068"/>
    </source>
</evidence>
<dbReference type="EMBL" id="CP003837">
    <property type="protein sequence ID" value="AGH42415.1"/>
    <property type="molecule type" value="Genomic_DNA"/>
</dbReference>
<dbReference type="InterPro" id="IPR013332">
    <property type="entry name" value="KPR_N"/>
</dbReference>
<dbReference type="NCBIfam" id="NF004887">
    <property type="entry name" value="PRK06249.1"/>
    <property type="match status" value="1"/>
</dbReference>
<dbReference type="InterPro" id="IPR008927">
    <property type="entry name" value="6-PGluconate_DH-like_C_sf"/>
</dbReference>
<accession>K6YY46</accession>
<feature type="domain" description="Ketopantoate reductase C-terminal" evidence="12">
    <location>
        <begin position="185"/>
        <end position="302"/>
    </location>
</feature>
<evidence type="ECO:0000256" key="1">
    <source>
        <dbReference type="ARBA" id="ARBA00004994"/>
    </source>
</evidence>
<dbReference type="InterPro" id="IPR013328">
    <property type="entry name" value="6PGD_dom2"/>
</dbReference>
<keyword evidence="6 10" id="KW-0521">NADP</keyword>
<organism evidence="13 14">
    <name type="scientific">Paraglaciecola psychrophila 170</name>
    <dbReference type="NCBI Taxonomy" id="1129794"/>
    <lineage>
        <taxon>Bacteria</taxon>
        <taxon>Pseudomonadati</taxon>
        <taxon>Pseudomonadota</taxon>
        <taxon>Gammaproteobacteria</taxon>
        <taxon>Alteromonadales</taxon>
        <taxon>Alteromonadaceae</taxon>
        <taxon>Paraglaciecola</taxon>
    </lineage>
</organism>
<evidence type="ECO:0000256" key="9">
    <source>
        <dbReference type="ARBA" id="ARBA00048793"/>
    </source>
</evidence>
<dbReference type="InterPro" id="IPR036291">
    <property type="entry name" value="NAD(P)-bd_dom_sf"/>
</dbReference>
<dbReference type="HOGENOM" id="CLU_031468_2_1_6"/>